<dbReference type="EMBL" id="RHHT01000005">
    <property type="protein sequence ID" value="RNB84908.1"/>
    <property type="molecule type" value="Genomic_DNA"/>
</dbReference>
<dbReference type="Pfam" id="PF16124">
    <property type="entry name" value="RecQ_Zn_bind"/>
    <property type="match status" value="1"/>
</dbReference>
<accession>A0A3M8DAA5</accession>
<dbReference type="GO" id="GO:0006281">
    <property type="term" value="P:DNA repair"/>
    <property type="evidence" value="ECO:0007669"/>
    <property type="project" value="TreeGrafter"/>
</dbReference>
<dbReference type="InterPro" id="IPR014001">
    <property type="entry name" value="Helicase_ATP-bd"/>
</dbReference>
<evidence type="ECO:0000256" key="6">
    <source>
        <dbReference type="ARBA" id="ARBA00044550"/>
    </source>
</evidence>
<evidence type="ECO:0000259" key="8">
    <source>
        <dbReference type="PROSITE" id="PS51194"/>
    </source>
</evidence>
<dbReference type="GO" id="GO:0030894">
    <property type="term" value="C:replisome"/>
    <property type="evidence" value="ECO:0007669"/>
    <property type="project" value="TreeGrafter"/>
</dbReference>
<dbReference type="FunFam" id="3.40.50.300:FF:001389">
    <property type="entry name" value="ATP-dependent DNA helicase RecQ"/>
    <property type="match status" value="1"/>
</dbReference>
<keyword evidence="3 9" id="KW-0347">Helicase</keyword>
<dbReference type="GO" id="GO:0003676">
    <property type="term" value="F:nucleic acid binding"/>
    <property type="evidence" value="ECO:0007669"/>
    <property type="project" value="InterPro"/>
</dbReference>
<keyword evidence="2" id="KW-0378">Hydrolase</keyword>
<dbReference type="GO" id="GO:0043590">
    <property type="term" value="C:bacterial nucleoid"/>
    <property type="evidence" value="ECO:0007669"/>
    <property type="project" value="TreeGrafter"/>
</dbReference>
<organism evidence="9 10">
    <name type="scientific">Brevibacillus panacihumi</name>
    <dbReference type="NCBI Taxonomy" id="497735"/>
    <lineage>
        <taxon>Bacteria</taxon>
        <taxon>Bacillati</taxon>
        <taxon>Bacillota</taxon>
        <taxon>Bacilli</taxon>
        <taxon>Bacillales</taxon>
        <taxon>Paenibacillaceae</taxon>
        <taxon>Brevibacillus</taxon>
    </lineage>
</organism>
<dbReference type="PANTHER" id="PTHR13710:SF84">
    <property type="entry name" value="ATP-DEPENDENT DNA HELICASE RECS-RELATED"/>
    <property type="match status" value="1"/>
</dbReference>
<evidence type="ECO:0000256" key="1">
    <source>
        <dbReference type="ARBA" id="ARBA00022741"/>
    </source>
</evidence>
<dbReference type="PROSITE" id="PS51192">
    <property type="entry name" value="HELICASE_ATP_BIND_1"/>
    <property type="match status" value="1"/>
</dbReference>
<dbReference type="GO" id="GO:0043138">
    <property type="term" value="F:3'-5' DNA helicase activity"/>
    <property type="evidence" value="ECO:0007669"/>
    <property type="project" value="TreeGrafter"/>
</dbReference>
<dbReference type="InterPro" id="IPR004589">
    <property type="entry name" value="DNA_helicase_ATP-dep_RecQ"/>
</dbReference>
<dbReference type="NCBIfam" id="TIGR00614">
    <property type="entry name" value="recQ_fam"/>
    <property type="match status" value="1"/>
</dbReference>
<dbReference type="SUPFAM" id="SSF52540">
    <property type="entry name" value="P-loop containing nucleoside triphosphate hydrolases"/>
    <property type="match status" value="1"/>
</dbReference>
<evidence type="ECO:0000313" key="9">
    <source>
        <dbReference type="EMBL" id="RNB84908.1"/>
    </source>
</evidence>
<evidence type="ECO:0000259" key="7">
    <source>
        <dbReference type="PROSITE" id="PS51192"/>
    </source>
</evidence>
<dbReference type="Pfam" id="PF00270">
    <property type="entry name" value="DEAD"/>
    <property type="match status" value="1"/>
</dbReference>
<dbReference type="GO" id="GO:0006310">
    <property type="term" value="P:DNA recombination"/>
    <property type="evidence" value="ECO:0007669"/>
    <property type="project" value="InterPro"/>
</dbReference>
<evidence type="ECO:0000256" key="2">
    <source>
        <dbReference type="ARBA" id="ARBA00022801"/>
    </source>
</evidence>
<dbReference type="CDD" id="cd17920">
    <property type="entry name" value="DEXHc_RecQ"/>
    <property type="match status" value="1"/>
</dbReference>
<evidence type="ECO:0000256" key="5">
    <source>
        <dbReference type="ARBA" id="ARBA00044535"/>
    </source>
</evidence>
<dbReference type="PANTHER" id="PTHR13710">
    <property type="entry name" value="DNA HELICASE RECQ FAMILY MEMBER"/>
    <property type="match status" value="1"/>
</dbReference>
<dbReference type="Pfam" id="PF00271">
    <property type="entry name" value="Helicase_C"/>
    <property type="match status" value="1"/>
</dbReference>
<dbReference type="RefSeq" id="WP_122912262.1">
    <property type="nucleotide sequence ID" value="NZ_RHHT01000005.1"/>
</dbReference>
<dbReference type="Gene3D" id="3.40.50.300">
    <property type="entry name" value="P-loop containing nucleotide triphosphate hydrolases"/>
    <property type="match status" value="2"/>
</dbReference>
<dbReference type="SMART" id="SM00487">
    <property type="entry name" value="DEXDc"/>
    <property type="match status" value="1"/>
</dbReference>
<dbReference type="GO" id="GO:0005737">
    <property type="term" value="C:cytoplasm"/>
    <property type="evidence" value="ECO:0007669"/>
    <property type="project" value="TreeGrafter"/>
</dbReference>
<dbReference type="InterPro" id="IPR027417">
    <property type="entry name" value="P-loop_NTPase"/>
</dbReference>
<name>A0A3M8DAA5_9BACL</name>
<proteinExistence type="predicted"/>
<keyword evidence="1" id="KW-0547">Nucleotide-binding</keyword>
<feature type="domain" description="Helicase C-terminal" evidence="8">
    <location>
        <begin position="222"/>
        <end position="380"/>
    </location>
</feature>
<evidence type="ECO:0000313" key="10">
    <source>
        <dbReference type="Proteomes" id="UP000281915"/>
    </source>
</evidence>
<dbReference type="GO" id="GO:0009378">
    <property type="term" value="F:four-way junction helicase activity"/>
    <property type="evidence" value="ECO:0007669"/>
    <property type="project" value="TreeGrafter"/>
</dbReference>
<dbReference type="GO" id="GO:0005524">
    <property type="term" value="F:ATP binding"/>
    <property type="evidence" value="ECO:0007669"/>
    <property type="project" value="UniProtKB-KW"/>
</dbReference>
<feature type="domain" description="Helicase ATP-binding" evidence="7">
    <location>
        <begin position="26"/>
        <end position="195"/>
    </location>
</feature>
<evidence type="ECO:0000256" key="4">
    <source>
        <dbReference type="ARBA" id="ARBA00022840"/>
    </source>
</evidence>
<sequence length="508" mass="57740">MSTSLQAHLQRHFGYETFRAGQEDIIRGVLAGANVLGVLATGGGKSVTYQLPALMLPGITVVVSPLISLMMDQVQQMRAQRRIAATYLNSLLDPADMREVMREIERGMYKLVYISPEKLQQSYVQALLKKVGVSLIAIDEAHCISQWGHDFRTDYLRLPEVVRALGNPPVLAVTATATTAVREEICSLLKIKPEHVVLQSLNRKNIAIDIIPAADESERRSQVLRQMDEWKGQGIVYCSTRQAVEVLATSYQLEGKRRVHAYHGGMNSMERMLIQQQFLSGDLDMIVATNAFGMGIDKPDIRFVIHYQLPANMEAYVQEIGRVGRDGEAGYAALYYTREDVQIHQYMIEREYPTRRQIDLLAELLRQQQPLTPEVLASIELTQEMADLLLFYAQRVSTASREEVAASLEPGMELRDHADQVYGELERRKLLKQRKLAEMIRFAEERENCLRKRINGYFGEMGHEYTLQCCSVCGLERSLYKESRQTENVGRIETSWDLRQALSVLLPK</sequence>
<dbReference type="SMART" id="SM00490">
    <property type="entry name" value="HELICc"/>
    <property type="match status" value="1"/>
</dbReference>
<reference evidence="9 10" key="1">
    <citation type="submission" date="2018-10" db="EMBL/GenBank/DDBJ databases">
        <title>Phylogenomics of Brevibacillus.</title>
        <authorList>
            <person name="Dunlap C."/>
        </authorList>
    </citation>
    <scope>NUCLEOTIDE SEQUENCE [LARGE SCALE GENOMIC DNA]</scope>
    <source>
        <strain evidence="9 10">JCM 15085</strain>
    </source>
</reference>
<dbReference type="PROSITE" id="PS51194">
    <property type="entry name" value="HELICASE_CTER"/>
    <property type="match status" value="1"/>
</dbReference>
<dbReference type="InterPro" id="IPR011545">
    <property type="entry name" value="DEAD/DEAH_box_helicase_dom"/>
</dbReference>
<gene>
    <name evidence="9" type="ORF">EDM58_04320</name>
</gene>
<dbReference type="InterPro" id="IPR001650">
    <property type="entry name" value="Helicase_C-like"/>
</dbReference>
<dbReference type="Proteomes" id="UP000281915">
    <property type="component" value="Unassembled WGS sequence"/>
</dbReference>
<comment type="caution">
    <text evidence="9">The sequence shown here is derived from an EMBL/GenBank/DDBJ whole genome shotgun (WGS) entry which is preliminary data.</text>
</comment>
<keyword evidence="4" id="KW-0067">ATP-binding</keyword>
<protein>
    <recommendedName>
        <fullName evidence="5">ATP-dependent DNA helicase RecQ</fullName>
    </recommendedName>
    <alternativeName>
        <fullName evidence="6">DNA 3'-5' helicase RecQ</fullName>
    </alternativeName>
</protein>
<dbReference type="InterPro" id="IPR032284">
    <property type="entry name" value="RecQ_Zn-bd"/>
</dbReference>
<dbReference type="AlphaFoldDB" id="A0A3M8DAA5"/>
<dbReference type="GO" id="GO:0016787">
    <property type="term" value="F:hydrolase activity"/>
    <property type="evidence" value="ECO:0007669"/>
    <property type="project" value="UniProtKB-KW"/>
</dbReference>
<evidence type="ECO:0000256" key="3">
    <source>
        <dbReference type="ARBA" id="ARBA00022806"/>
    </source>
</evidence>